<dbReference type="EMBL" id="QFVT01000014">
    <property type="protein sequence ID" value="PYC46402.1"/>
    <property type="molecule type" value="Genomic_DNA"/>
</dbReference>
<dbReference type="GO" id="GO:0016788">
    <property type="term" value="F:hydrolase activity, acting on ester bonds"/>
    <property type="evidence" value="ECO:0007669"/>
    <property type="project" value="UniProtKB-ARBA"/>
</dbReference>
<comment type="caution">
    <text evidence="1">The sequence shown here is derived from an EMBL/GenBank/DDBJ whole genome shotgun (WGS) entry which is preliminary data.</text>
</comment>
<name>A0A2V4MXM6_9RHOB</name>
<dbReference type="OrthoDB" id="7847395at2"/>
<organism evidence="1 2">
    <name type="scientific">Litorivita pollutaquae</name>
    <dbReference type="NCBI Taxonomy" id="2200892"/>
    <lineage>
        <taxon>Bacteria</taxon>
        <taxon>Pseudomonadati</taxon>
        <taxon>Pseudomonadota</taxon>
        <taxon>Alphaproteobacteria</taxon>
        <taxon>Rhodobacterales</taxon>
        <taxon>Paracoccaceae</taxon>
        <taxon>Litorivita</taxon>
    </lineage>
</organism>
<reference evidence="1 2" key="1">
    <citation type="submission" date="2018-05" db="EMBL/GenBank/DDBJ databases">
        <title>Oceanovita maritima gen. nov., sp. nov., a marine bacterium in the family Rhodobacteraceae isolated from surface seawater of Lundu port Xiamen, China.</title>
        <authorList>
            <person name="Hetharua B.H."/>
            <person name="Min D."/>
            <person name="Liao H."/>
            <person name="Tian Y."/>
        </authorList>
    </citation>
    <scope>NUCLEOTIDE SEQUENCE [LARGE SCALE GENOMIC DNA]</scope>
    <source>
        <strain evidence="1 2">FSX-11</strain>
    </source>
</reference>
<sequence>MDIGSGYSLSACTLAQDVSYSGPQPLAPLVGILEAQKVIIIGASITEAAFETDNVVNANVAAHAAALGFTGTVVSYAQAGDRIAQGIEQAAAAKLDHAASEGSNLYIAHIGGNNVSAHRPYPGGEPEFTNQYTTLLANITATDKIVPLPLTKRLYGIGEAGYPANPNDVDNADPNTDQYGSLPYNENAIYPLIDIYAPDWRAVGQVPYVDPYGFIERHPDLLTSDGIHGAGHAFARYVLSKVAARALGQGAQDSRAGKTLMYRFSVGASPTTAIAPINNIIAYANGAGYPVFTGAQFLDGSVDGHSVLRMGTFNNGGSGAGADAFSRIADSRFHDVDMLSNYIYVQGSNVLRITIGGLAVGDTVTATAVAGHSAAWDARSGDLTLNEGEVLTLNPQSDAASNQVVFQPVTVPASGEINFDLAVSAGATYGLLSGLGLDFS</sequence>
<dbReference type="Gene3D" id="3.40.50.1110">
    <property type="entry name" value="SGNH hydrolase"/>
    <property type="match status" value="1"/>
</dbReference>
<gene>
    <name evidence="1" type="ORF">DI396_15500</name>
</gene>
<evidence type="ECO:0000313" key="2">
    <source>
        <dbReference type="Proteomes" id="UP000248012"/>
    </source>
</evidence>
<dbReference type="InterPro" id="IPR036514">
    <property type="entry name" value="SGNH_hydro_sf"/>
</dbReference>
<dbReference type="Proteomes" id="UP000248012">
    <property type="component" value="Unassembled WGS sequence"/>
</dbReference>
<dbReference type="AlphaFoldDB" id="A0A2V4MXM6"/>
<accession>A0A2V4MXM6</accession>
<protein>
    <submittedName>
        <fullName evidence="1">Uncharacterized protein</fullName>
    </submittedName>
</protein>
<evidence type="ECO:0000313" key="1">
    <source>
        <dbReference type="EMBL" id="PYC46402.1"/>
    </source>
</evidence>
<proteinExistence type="predicted"/>
<dbReference type="RefSeq" id="WP_110797239.1">
    <property type="nucleotide sequence ID" value="NZ_KZ826493.1"/>
</dbReference>
<keyword evidence="2" id="KW-1185">Reference proteome</keyword>
<dbReference type="SUPFAM" id="SSF52266">
    <property type="entry name" value="SGNH hydrolase"/>
    <property type="match status" value="1"/>
</dbReference>